<organism evidence="2 3">
    <name type="scientific">Cercospora zeae-maydis SCOH1-5</name>
    <dbReference type="NCBI Taxonomy" id="717836"/>
    <lineage>
        <taxon>Eukaryota</taxon>
        <taxon>Fungi</taxon>
        <taxon>Dikarya</taxon>
        <taxon>Ascomycota</taxon>
        <taxon>Pezizomycotina</taxon>
        <taxon>Dothideomycetes</taxon>
        <taxon>Dothideomycetidae</taxon>
        <taxon>Mycosphaerellales</taxon>
        <taxon>Mycosphaerellaceae</taxon>
        <taxon>Cercospora</taxon>
    </lineage>
</organism>
<feature type="compositionally biased region" description="Basic and acidic residues" evidence="1">
    <location>
        <begin position="620"/>
        <end position="631"/>
    </location>
</feature>
<accession>A0A6A6FKN2</accession>
<protein>
    <submittedName>
        <fullName evidence="2">Uncharacterized protein</fullName>
    </submittedName>
</protein>
<evidence type="ECO:0000313" key="3">
    <source>
        <dbReference type="Proteomes" id="UP000799539"/>
    </source>
</evidence>
<feature type="compositionally biased region" description="Polar residues" evidence="1">
    <location>
        <begin position="664"/>
        <end position="681"/>
    </location>
</feature>
<keyword evidence="3" id="KW-1185">Reference proteome</keyword>
<name>A0A6A6FKN2_9PEZI</name>
<dbReference type="Proteomes" id="UP000799539">
    <property type="component" value="Unassembled WGS sequence"/>
</dbReference>
<feature type="compositionally biased region" description="Polar residues" evidence="1">
    <location>
        <begin position="814"/>
        <end position="854"/>
    </location>
</feature>
<feature type="compositionally biased region" description="Polar residues" evidence="1">
    <location>
        <begin position="920"/>
        <end position="933"/>
    </location>
</feature>
<dbReference type="OrthoDB" id="3648055at2759"/>
<feature type="region of interest" description="Disordered" evidence="1">
    <location>
        <begin position="592"/>
        <end position="854"/>
    </location>
</feature>
<feature type="region of interest" description="Disordered" evidence="1">
    <location>
        <begin position="960"/>
        <end position="999"/>
    </location>
</feature>
<dbReference type="AlphaFoldDB" id="A0A6A6FKN2"/>
<reference evidence="2" key="1">
    <citation type="journal article" date="2020" name="Stud. Mycol.">
        <title>101 Dothideomycetes genomes: a test case for predicting lifestyles and emergence of pathogens.</title>
        <authorList>
            <person name="Haridas S."/>
            <person name="Albert R."/>
            <person name="Binder M."/>
            <person name="Bloem J."/>
            <person name="Labutti K."/>
            <person name="Salamov A."/>
            <person name="Andreopoulos B."/>
            <person name="Baker S."/>
            <person name="Barry K."/>
            <person name="Bills G."/>
            <person name="Bluhm B."/>
            <person name="Cannon C."/>
            <person name="Castanera R."/>
            <person name="Culley D."/>
            <person name="Daum C."/>
            <person name="Ezra D."/>
            <person name="Gonzalez J."/>
            <person name="Henrissat B."/>
            <person name="Kuo A."/>
            <person name="Liang C."/>
            <person name="Lipzen A."/>
            <person name="Lutzoni F."/>
            <person name="Magnuson J."/>
            <person name="Mondo S."/>
            <person name="Nolan M."/>
            <person name="Ohm R."/>
            <person name="Pangilinan J."/>
            <person name="Park H.-J."/>
            <person name="Ramirez L."/>
            <person name="Alfaro M."/>
            <person name="Sun H."/>
            <person name="Tritt A."/>
            <person name="Yoshinaga Y."/>
            <person name="Zwiers L.-H."/>
            <person name="Turgeon B."/>
            <person name="Goodwin S."/>
            <person name="Spatafora J."/>
            <person name="Crous P."/>
            <person name="Grigoriev I."/>
        </authorList>
    </citation>
    <scope>NUCLEOTIDE SEQUENCE</scope>
    <source>
        <strain evidence="2">SCOH1-5</strain>
    </source>
</reference>
<evidence type="ECO:0000313" key="2">
    <source>
        <dbReference type="EMBL" id="KAF2213778.1"/>
    </source>
</evidence>
<sequence>MIHGCYGPFVQMQTRSIATSESSQNGHQDTGCSPIHDLFRGKIMHTATIHSEAAGETWAFFVLNGHESYARYFPSPDAAAQSQSLCLVARSRCPAQADSCHPITLHQKSGKMGNNASKLAEASARIVPREVLDQDLADDMSDMASAPDDWSHDGYDRVIDSAMGFETHEDTTQDQQHVQVREHNNSIARAFSNELTWVMIHRRNLLSAWLAASKIYRDTFASRRPITFEDTADVIEDSWRQAVKRASGLATEYVADVYYKLKNPRYITKRLVRQGIPLQFIPIFTEFLRKGFDYQGLLLAIKSQVDKVDGDLEKAIPNFRNHYRSRYLDAEGAEDQLIAHVPVLLWIEFDLEYRDKIREPYPQPSSRLYSPESGSFKNLSSAQIAAQASAGRDGQLSPEEDFIRLSMFSPTRWALSDTPVSDNDKIIQAFCKDFRWLAKRQWPPQASWRFISSLVRNRIHPSDRDVDKAIAKVKGKVRTYKDSREVGRELRSWRIRATEQELVPTLQELPNAELRTRLQQVVSSAIARDQDYHRVVRVWHLDYKQGWLLRRNSFSSSSRIREYIEAFHEWLSDEANIRDLLPTKLFDCLGKDSDDDDDDDDDDPDSRHPAFEGLINGLHDGSDSEQDHFDAESDDSDLEKEDEEGGETDGSERISFEDGAAITGSATLTASGERSNIQTQYGEGEDRYSPRLHTDQDVEDEVHAEIARLPPIPSQQHHASLSPLSSLWHDLNTSQPLEPRRPSASNHDTSRGSPNNASARARDSSPTLPSAPRRSPNSRRDRTPRLSTNARRPSAPRGLEAPPFSGGFPASPNYGPTPTTPIRSPNFPITSPALSHHTTSAHPENTSTQANHRSLSLPPIVPSIPTTPRLADIQGPTSPSFTQTFDALVRGMPSANRRRNQTRYRDRPVPRVDPLRKPLTSSPKRPLSNASIPSVSDMWKTVEGSKPKRQKQQKQDPFFFFSFFSPGPNDNSRRNNHENPLRPREENATSSEKEDDEENEKSFFFLAACDFIITTLSNTPEESPDAV</sequence>
<feature type="compositionally biased region" description="Basic and acidic residues" evidence="1">
    <location>
        <begin position="903"/>
        <end position="916"/>
    </location>
</feature>
<feature type="compositionally biased region" description="Basic and acidic residues" evidence="1">
    <location>
        <begin position="684"/>
        <end position="706"/>
    </location>
</feature>
<proteinExistence type="predicted"/>
<gene>
    <name evidence="2" type="ORF">CERZMDRAFT_83878</name>
</gene>
<evidence type="ECO:0000256" key="1">
    <source>
        <dbReference type="SAM" id="MobiDB-lite"/>
    </source>
</evidence>
<feature type="compositionally biased region" description="Acidic residues" evidence="1">
    <location>
        <begin position="632"/>
        <end position="649"/>
    </location>
</feature>
<feature type="compositionally biased region" description="Polar residues" evidence="1">
    <location>
        <begin position="743"/>
        <end position="768"/>
    </location>
</feature>
<dbReference type="EMBL" id="ML992670">
    <property type="protein sequence ID" value="KAF2213778.1"/>
    <property type="molecule type" value="Genomic_DNA"/>
</dbReference>
<feature type="compositionally biased region" description="Low complexity" evidence="1">
    <location>
        <begin position="960"/>
        <end position="970"/>
    </location>
</feature>
<feature type="compositionally biased region" description="Polar residues" evidence="1">
    <location>
        <begin position="714"/>
        <end position="736"/>
    </location>
</feature>
<feature type="region of interest" description="Disordered" evidence="1">
    <location>
        <begin position="890"/>
        <end position="933"/>
    </location>
</feature>
<feature type="compositionally biased region" description="Basic and acidic residues" evidence="1">
    <location>
        <begin position="971"/>
        <end position="987"/>
    </location>
</feature>
<feature type="compositionally biased region" description="Acidic residues" evidence="1">
    <location>
        <begin position="593"/>
        <end position="604"/>
    </location>
</feature>